<sequence length="49" mass="5456">MEKANPTHSSPTYYIPTPKKANTAQCTLKETTINITKTPYTTMATMAYT</sequence>
<dbReference type="Proteomes" id="UP000077066">
    <property type="component" value="Unassembled WGS sequence"/>
</dbReference>
<accession>A0A166C4G7</accession>
<keyword evidence="2" id="KW-1185">Reference proteome</keyword>
<proteinExistence type="predicted"/>
<dbReference type="EMBL" id="LWMT01000176">
    <property type="protein sequence ID" value="KZX14119.1"/>
    <property type="molecule type" value="Genomic_DNA"/>
</dbReference>
<evidence type="ECO:0000313" key="2">
    <source>
        <dbReference type="Proteomes" id="UP000077066"/>
    </source>
</evidence>
<reference evidence="1 2" key="1">
    <citation type="submission" date="2016-04" db="EMBL/GenBank/DDBJ databases">
        <title>Genome sequence of Methanobrevibacter filiformis DSM 11501.</title>
        <authorList>
            <person name="Poehlein A."/>
            <person name="Seedorf H."/>
            <person name="Daniel R."/>
        </authorList>
    </citation>
    <scope>NUCLEOTIDE SEQUENCE [LARGE SCALE GENOMIC DNA]</scope>
    <source>
        <strain evidence="1 2">DSM 11501</strain>
    </source>
</reference>
<gene>
    <name evidence="1" type="ORF">MBFIL_09250</name>
</gene>
<organism evidence="1 2">
    <name type="scientific">Methanobrevibacter filiformis</name>
    <dbReference type="NCBI Taxonomy" id="55758"/>
    <lineage>
        <taxon>Archaea</taxon>
        <taxon>Methanobacteriati</taxon>
        <taxon>Methanobacteriota</taxon>
        <taxon>Methanomada group</taxon>
        <taxon>Methanobacteria</taxon>
        <taxon>Methanobacteriales</taxon>
        <taxon>Methanobacteriaceae</taxon>
        <taxon>Methanobrevibacter</taxon>
    </lineage>
</organism>
<dbReference type="AlphaFoldDB" id="A0A166C4G7"/>
<name>A0A166C4G7_9EURY</name>
<evidence type="ECO:0000313" key="1">
    <source>
        <dbReference type="EMBL" id="KZX14119.1"/>
    </source>
</evidence>
<protein>
    <submittedName>
        <fullName evidence="1">Uncharacterized protein</fullName>
    </submittedName>
</protein>
<comment type="caution">
    <text evidence="1">The sequence shown here is derived from an EMBL/GenBank/DDBJ whole genome shotgun (WGS) entry which is preliminary data.</text>
</comment>